<dbReference type="SUPFAM" id="SSF51445">
    <property type="entry name" value="(Trans)glycosidases"/>
    <property type="match status" value="1"/>
</dbReference>
<dbReference type="GO" id="GO:0009313">
    <property type="term" value="P:oligosaccharide catabolic process"/>
    <property type="evidence" value="ECO:0007669"/>
    <property type="project" value="TreeGrafter"/>
</dbReference>
<proteinExistence type="predicted"/>
<feature type="domain" description="Glycosyl hydrolase family 13 catalytic" evidence="1">
    <location>
        <begin position="34"/>
        <end position="106"/>
    </location>
</feature>
<feature type="non-terminal residue" evidence="2">
    <location>
        <position position="139"/>
    </location>
</feature>
<dbReference type="InterPro" id="IPR017853">
    <property type="entry name" value="GH"/>
</dbReference>
<dbReference type="GO" id="GO:0004556">
    <property type="term" value="F:alpha-amylase activity"/>
    <property type="evidence" value="ECO:0007669"/>
    <property type="project" value="TreeGrafter"/>
</dbReference>
<evidence type="ECO:0000259" key="1">
    <source>
        <dbReference type="Pfam" id="PF00128"/>
    </source>
</evidence>
<dbReference type="Pfam" id="PF00128">
    <property type="entry name" value="Alpha-amylase"/>
    <property type="match status" value="1"/>
</dbReference>
<accession>A0A060C6Z0</accession>
<dbReference type="PANTHER" id="PTHR10357">
    <property type="entry name" value="ALPHA-AMYLASE FAMILY MEMBER"/>
    <property type="match status" value="1"/>
</dbReference>
<dbReference type="InterPro" id="IPR006047">
    <property type="entry name" value="GH13_cat_dom"/>
</dbReference>
<dbReference type="PANTHER" id="PTHR10357:SF179">
    <property type="entry name" value="NEUTRAL AND BASIC AMINO ACID TRANSPORT PROTEIN RBAT"/>
    <property type="match status" value="1"/>
</dbReference>
<protein>
    <submittedName>
        <fullName evidence="2">CAZy families GH13 protein</fullName>
    </submittedName>
</protein>
<name>A0A060C6Z0_9DEIN</name>
<reference evidence="2" key="1">
    <citation type="journal article" date="2013" name="Environ. Microbiol.">
        <title>Seasonally variable intestinal metagenomes of the red palm weevil (Rhynchophorus ferrugineus).</title>
        <authorList>
            <person name="Jia S."/>
            <person name="Zhang X."/>
            <person name="Zhang G."/>
            <person name="Yin A."/>
            <person name="Zhang S."/>
            <person name="Li F."/>
            <person name="Wang L."/>
            <person name="Zhao D."/>
            <person name="Yun Q."/>
            <person name="Tala"/>
            <person name="Wang J."/>
            <person name="Sun G."/>
            <person name="Baabdullah M."/>
            <person name="Yu X."/>
            <person name="Hu S."/>
            <person name="Al-Mssallem I.S."/>
            <person name="Yu J."/>
        </authorList>
    </citation>
    <scope>NUCLEOTIDE SEQUENCE</scope>
</reference>
<sequence>MGAANTVIPLKDAKDPLARTYFPWMGERLYRAIGQLLNRDEVRTPMPWSAQPGAGFTEPGVATWLPVGPDAAVHNVAAARQDPDSIWHLYQQLLRLRRETPALHAGDSAVLHTPGDVLAYERRHRAADGTLSRVVVVLN</sequence>
<evidence type="ECO:0000313" key="2">
    <source>
        <dbReference type="EMBL" id="AIA88800.1"/>
    </source>
</evidence>
<organism evidence="2">
    <name type="scientific">uncultured Meiothermus sp</name>
    <dbReference type="NCBI Taxonomy" id="157471"/>
    <lineage>
        <taxon>Bacteria</taxon>
        <taxon>Thermotogati</taxon>
        <taxon>Deinococcota</taxon>
        <taxon>Deinococci</taxon>
        <taxon>Thermales</taxon>
        <taxon>Thermaceae</taxon>
        <taxon>Meiothermus</taxon>
        <taxon>environmental samples</taxon>
    </lineage>
</organism>
<dbReference type="Gene3D" id="3.20.20.80">
    <property type="entry name" value="Glycosidases"/>
    <property type="match status" value="1"/>
</dbReference>
<dbReference type="EMBL" id="KF121512">
    <property type="protein sequence ID" value="AIA88800.1"/>
    <property type="molecule type" value="Genomic_DNA"/>
</dbReference>
<dbReference type="AlphaFoldDB" id="A0A060C6Z0"/>